<organism evidence="1 2">
    <name type="scientific">Streptomyces cynarae</name>
    <dbReference type="NCBI Taxonomy" id="2981134"/>
    <lineage>
        <taxon>Bacteria</taxon>
        <taxon>Bacillati</taxon>
        <taxon>Actinomycetota</taxon>
        <taxon>Actinomycetes</taxon>
        <taxon>Kitasatosporales</taxon>
        <taxon>Streptomycetaceae</taxon>
        <taxon>Streptomyces</taxon>
    </lineage>
</organism>
<protein>
    <submittedName>
        <fullName evidence="1">Uncharacterized protein</fullName>
    </submittedName>
</protein>
<dbReference type="Proteomes" id="UP001061298">
    <property type="component" value="Chromosome"/>
</dbReference>
<keyword evidence="2" id="KW-1185">Reference proteome</keyword>
<dbReference type="RefSeq" id="WP_263234328.1">
    <property type="nucleotide sequence ID" value="NZ_CP106793.1"/>
</dbReference>
<gene>
    <name evidence="1" type="ORF">N8I84_39405</name>
</gene>
<evidence type="ECO:0000313" key="1">
    <source>
        <dbReference type="EMBL" id="UXY24096.1"/>
    </source>
</evidence>
<proteinExistence type="predicted"/>
<evidence type="ECO:0000313" key="2">
    <source>
        <dbReference type="Proteomes" id="UP001061298"/>
    </source>
</evidence>
<name>A0ABY6EFQ8_9ACTN</name>
<accession>A0ABY6EFQ8</accession>
<sequence length="158" mass="16746">MSDAPQRTCRDRALSVVRGYAHKDAAAVQEALAGLDASGWIEVYALLTGLLRSTISIMELAGRHWKLDDLVRRSDDIATAAPPHYEFAMAEAARAWAVGDESAMRALSCRDVPGAVHMTAVGIAVLGLTLWGKAGFLDVIEEFDAAADALANDPAPGV</sequence>
<reference evidence="1" key="1">
    <citation type="submission" date="2022-10" db="EMBL/GenBank/DDBJ databases">
        <authorList>
            <person name="Mo P."/>
        </authorList>
    </citation>
    <scope>NUCLEOTIDE SEQUENCE</scope>
    <source>
        <strain evidence="1">HUAS 13-4</strain>
    </source>
</reference>
<dbReference type="EMBL" id="CP106793">
    <property type="protein sequence ID" value="UXY24096.1"/>
    <property type="molecule type" value="Genomic_DNA"/>
</dbReference>